<dbReference type="Pfam" id="PF02518">
    <property type="entry name" value="HATPase_c"/>
    <property type="match status" value="1"/>
</dbReference>
<dbReference type="InterPro" id="IPR005467">
    <property type="entry name" value="His_kinase_dom"/>
</dbReference>
<dbReference type="InterPro" id="IPR036890">
    <property type="entry name" value="HATPase_C_sf"/>
</dbReference>
<comment type="catalytic activity">
    <reaction evidence="1">
        <text>ATP + protein L-histidine = ADP + protein N-phospho-L-histidine.</text>
        <dbReference type="EC" id="2.7.13.3"/>
    </reaction>
</comment>
<keyword evidence="3 7" id="KW-0808">Transferase</keyword>
<proteinExistence type="predicted"/>
<feature type="transmembrane region" description="Helical" evidence="5">
    <location>
        <begin position="248"/>
        <end position="268"/>
    </location>
</feature>
<keyword evidence="5" id="KW-1133">Transmembrane helix</keyword>
<dbReference type="NCBIfam" id="TIGR02916">
    <property type="entry name" value="PEP_his_kin"/>
    <property type="match status" value="1"/>
</dbReference>
<dbReference type="InterPro" id="IPR003594">
    <property type="entry name" value="HATPase_dom"/>
</dbReference>
<name>A0ABT0AXZ9_9SPHN</name>
<keyword evidence="5" id="KW-0812">Transmembrane</keyword>
<feature type="transmembrane region" description="Helical" evidence="5">
    <location>
        <begin position="15"/>
        <end position="39"/>
    </location>
</feature>
<evidence type="ECO:0000256" key="1">
    <source>
        <dbReference type="ARBA" id="ARBA00000085"/>
    </source>
</evidence>
<feature type="transmembrane region" description="Helical" evidence="5">
    <location>
        <begin position="209"/>
        <end position="228"/>
    </location>
</feature>
<dbReference type="PANTHER" id="PTHR43047">
    <property type="entry name" value="TWO-COMPONENT HISTIDINE PROTEIN KINASE"/>
    <property type="match status" value="1"/>
</dbReference>
<dbReference type="InterPro" id="IPR004358">
    <property type="entry name" value="Sig_transdc_His_kin-like_C"/>
</dbReference>
<evidence type="ECO:0000313" key="7">
    <source>
        <dbReference type="EMBL" id="MCJ2177594.1"/>
    </source>
</evidence>
<sequence length="716" mass="78741">MERGRALMGQEATGLWGAVGVAFDLTGAIALATLAIWLWPRRERFGSAGGVIPAALFVTAGWCLTVASASAVVSGVFLPSVAESARNLIWLVVVYRLFASDGRHATIAPIRPVIAALAFVEMLHLGVDFALSRVALDGQLLQFAFDFNVLFRLLVTVGGLVLVHNLYAGAPREVRPALRWPAVGLAVLWAFDLNLYTIAYLAARWPVEIAAFRGVATLVLTGCFALAAASNRDALRLRPSRAVTFQTFSLLVIGFYLVAMVAVAQWLSYAGGNFARLIELAFLTLASAVALVVLPSRRVRGWLKVTLTKHFFQHRYDYREEWLRFTRTIGSRGSEASPLGERVVQSVADIFESPAGLLLTPGEQGDLTLAARWNWPEIEVPAVAFPLHAQTYFERTGYIADLDDLRAGLALPEADIEVPAWLTGDARVWALIPLVHYERLVGMVVLARPQIVRKFDWEDFDLLRVFGQQVASYLAENASQQALAESSRFEDFHRRIAFVMHDIKNLASQFSLLARNAELHADKPAFRADMLVTLRNSSDKLNALLARLSRYGNGAVDKLEQVRASEVVASVMERFRANPQVVLAQIVDVEVTANSHSLEQVLVHLVQNAIDASKPESPVFLSLTVEGLTARFEVLDSGCGMSAEFVRNRLFKPFVSTKNGGFGIGAFEARELVRAMRGRLEVESREGLGSRFLVYVPISAASDIFQTMSSQDQKVA</sequence>
<comment type="caution">
    <text evidence="7">The sequence shown here is derived from an EMBL/GenBank/DDBJ whole genome shotgun (WGS) entry which is preliminary data.</text>
</comment>
<organism evidence="7 8">
    <name type="scientific">Novosphingobium album</name>
    <name type="common">ex Hu et al. 2023</name>
    <dbReference type="NCBI Taxonomy" id="2930093"/>
    <lineage>
        <taxon>Bacteria</taxon>
        <taxon>Pseudomonadati</taxon>
        <taxon>Pseudomonadota</taxon>
        <taxon>Alphaproteobacteria</taxon>
        <taxon>Sphingomonadales</taxon>
        <taxon>Sphingomonadaceae</taxon>
        <taxon>Novosphingobium</taxon>
    </lineage>
</organism>
<keyword evidence="4 7" id="KW-0418">Kinase</keyword>
<dbReference type="PRINTS" id="PR00344">
    <property type="entry name" value="BCTRLSENSOR"/>
</dbReference>
<dbReference type="EMBL" id="JALHLE010000004">
    <property type="protein sequence ID" value="MCJ2177594.1"/>
    <property type="molecule type" value="Genomic_DNA"/>
</dbReference>
<dbReference type="Gene3D" id="3.30.565.10">
    <property type="entry name" value="Histidine kinase-like ATPase, C-terminal domain"/>
    <property type="match status" value="1"/>
</dbReference>
<feature type="transmembrane region" description="Helical" evidence="5">
    <location>
        <begin position="51"/>
        <end position="71"/>
    </location>
</feature>
<reference evidence="7" key="1">
    <citation type="submission" date="2022-03" db="EMBL/GenBank/DDBJ databases">
        <title>Identification of a novel bacterium isolated from mangrove sediments.</title>
        <authorList>
            <person name="Pan X."/>
        </authorList>
    </citation>
    <scope>NUCLEOTIDE SEQUENCE</scope>
    <source>
        <strain evidence="7">B2580</strain>
    </source>
</reference>
<keyword evidence="8" id="KW-1185">Reference proteome</keyword>
<evidence type="ECO:0000256" key="4">
    <source>
        <dbReference type="ARBA" id="ARBA00022777"/>
    </source>
</evidence>
<protein>
    <recommendedName>
        <fullName evidence="2">histidine kinase</fullName>
        <ecNumber evidence="2">2.7.13.3</ecNumber>
    </recommendedName>
</protein>
<dbReference type="GO" id="GO:0004673">
    <property type="term" value="F:protein histidine kinase activity"/>
    <property type="evidence" value="ECO:0007669"/>
    <property type="project" value="UniProtKB-EC"/>
</dbReference>
<evidence type="ECO:0000256" key="5">
    <source>
        <dbReference type="SAM" id="Phobius"/>
    </source>
</evidence>
<dbReference type="Gene3D" id="3.30.450.40">
    <property type="match status" value="1"/>
</dbReference>
<dbReference type="InterPro" id="IPR014265">
    <property type="entry name" value="XrtA/PrsK"/>
</dbReference>
<evidence type="ECO:0000313" key="8">
    <source>
        <dbReference type="Proteomes" id="UP001162880"/>
    </source>
</evidence>
<dbReference type="InterPro" id="IPR029016">
    <property type="entry name" value="GAF-like_dom_sf"/>
</dbReference>
<feature type="domain" description="Histidine kinase" evidence="6">
    <location>
        <begin position="498"/>
        <end position="700"/>
    </location>
</feature>
<keyword evidence="5" id="KW-0472">Membrane</keyword>
<evidence type="ECO:0000256" key="2">
    <source>
        <dbReference type="ARBA" id="ARBA00012438"/>
    </source>
</evidence>
<feature type="transmembrane region" description="Helical" evidence="5">
    <location>
        <begin position="149"/>
        <end position="168"/>
    </location>
</feature>
<dbReference type="Proteomes" id="UP001162880">
    <property type="component" value="Unassembled WGS sequence"/>
</dbReference>
<gene>
    <name evidence="7" type="primary">prsK</name>
    <name evidence="7" type="ORF">MTR64_03405</name>
</gene>
<dbReference type="PROSITE" id="PS50109">
    <property type="entry name" value="HIS_KIN"/>
    <property type="match status" value="1"/>
</dbReference>
<evidence type="ECO:0000256" key="3">
    <source>
        <dbReference type="ARBA" id="ARBA00022679"/>
    </source>
</evidence>
<dbReference type="PANTHER" id="PTHR43047:SF72">
    <property type="entry name" value="OSMOSENSING HISTIDINE PROTEIN KINASE SLN1"/>
    <property type="match status" value="1"/>
</dbReference>
<feature type="transmembrane region" description="Helical" evidence="5">
    <location>
        <begin position="274"/>
        <end position="294"/>
    </location>
</feature>
<accession>A0ABT0AXZ9</accession>
<feature type="transmembrane region" description="Helical" evidence="5">
    <location>
        <begin position="180"/>
        <end position="203"/>
    </location>
</feature>
<dbReference type="SUPFAM" id="SSF55874">
    <property type="entry name" value="ATPase domain of HSP90 chaperone/DNA topoisomerase II/histidine kinase"/>
    <property type="match status" value="1"/>
</dbReference>
<dbReference type="EC" id="2.7.13.3" evidence="2"/>
<evidence type="ECO:0000259" key="6">
    <source>
        <dbReference type="PROSITE" id="PS50109"/>
    </source>
</evidence>
<dbReference type="SUPFAM" id="SSF55781">
    <property type="entry name" value="GAF domain-like"/>
    <property type="match status" value="1"/>
</dbReference>
<feature type="transmembrane region" description="Helical" evidence="5">
    <location>
        <begin position="110"/>
        <end position="129"/>
    </location>
</feature>
<dbReference type="SMART" id="SM00387">
    <property type="entry name" value="HATPase_c"/>
    <property type="match status" value="1"/>
</dbReference>